<dbReference type="Gene3D" id="2.40.50.180">
    <property type="entry name" value="CheA-289, Domain 4"/>
    <property type="match status" value="1"/>
</dbReference>
<accession>Q091N5</accession>
<feature type="compositionally biased region" description="Basic residues" evidence="1">
    <location>
        <begin position="91"/>
        <end position="100"/>
    </location>
</feature>
<gene>
    <name evidence="3" type="ORF">STIAU_0567</name>
</gene>
<dbReference type="AlphaFoldDB" id="Q091N5"/>
<feature type="compositionally biased region" description="Basic residues" evidence="1">
    <location>
        <begin position="136"/>
        <end position="145"/>
    </location>
</feature>
<dbReference type="Proteomes" id="UP000032702">
    <property type="component" value="Unassembled WGS sequence"/>
</dbReference>
<feature type="compositionally biased region" description="Basic residues" evidence="1">
    <location>
        <begin position="52"/>
        <end position="76"/>
    </location>
</feature>
<dbReference type="GO" id="GO:0007165">
    <property type="term" value="P:signal transduction"/>
    <property type="evidence" value="ECO:0007669"/>
    <property type="project" value="InterPro"/>
</dbReference>
<feature type="compositionally biased region" description="Basic residues" evidence="1">
    <location>
        <begin position="16"/>
        <end position="36"/>
    </location>
</feature>
<dbReference type="InterPro" id="IPR002545">
    <property type="entry name" value="CheW-lke_dom"/>
</dbReference>
<evidence type="ECO:0000313" key="3">
    <source>
        <dbReference type="EMBL" id="EAU66433.1"/>
    </source>
</evidence>
<dbReference type="EMBL" id="AAMD01000055">
    <property type="protein sequence ID" value="EAU66433.1"/>
    <property type="molecule type" value="Genomic_DNA"/>
</dbReference>
<feature type="domain" description="CheW-like" evidence="2">
    <location>
        <begin position="211"/>
        <end position="351"/>
    </location>
</feature>
<dbReference type="SUPFAM" id="SSF50341">
    <property type="entry name" value="CheW-like"/>
    <property type="match status" value="1"/>
</dbReference>
<dbReference type="Gene3D" id="2.30.30.40">
    <property type="entry name" value="SH3 Domains"/>
    <property type="match status" value="1"/>
</dbReference>
<name>Q091N5_STIAD</name>
<dbReference type="SMART" id="SM00260">
    <property type="entry name" value="CheW"/>
    <property type="match status" value="1"/>
</dbReference>
<reference evidence="3 4" key="1">
    <citation type="submission" date="2006-04" db="EMBL/GenBank/DDBJ databases">
        <authorList>
            <person name="Nierman W.C."/>
        </authorList>
    </citation>
    <scope>NUCLEOTIDE SEQUENCE [LARGE SCALE GENOMIC DNA]</scope>
    <source>
        <strain evidence="3 4">DW4/3-1</strain>
    </source>
</reference>
<dbReference type="PANTHER" id="PTHR22617">
    <property type="entry name" value="CHEMOTAXIS SENSOR HISTIDINE KINASE-RELATED"/>
    <property type="match status" value="1"/>
</dbReference>
<dbReference type="PROSITE" id="PS50851">
    <property type="entry name" value="CHEW"/>
    <property type="match status" value="1"/>
</dbReference>
<comment type="caution">
    <text evidence="3">The sequence shown here is derived from an EMBL/GenBank/DDBJ whole genome shotgun (WGS) entry which is preliminary data.</text>
</comment>
<dbReference type="InterPro" id="IPR036061">
    <property type="entry name" value="CheW-like_dom_sf"/>
</dbReference>
<proteinExistence type="predicted"/>
<dbReference type="InterPro" id="IPR039315">
    <property type="entry name" value="CheW"/>
</dbReference>
<feature type="region of interest" description="Disordered" evidence="1">
    <location>
        <begin position="1"/>
        <end position="178"/>
    </location>
</feature>
<dbReference type="GO" id="GO:0006935">
    <property type="term" value="P:chemotaxis"/>
    <property type="evidence" value="ECO:0007669"/>
    <property type="project" value="InterPro"/>
</dbReference>
<dbReference type="GO" id="GO:0005829">
    <property type="term" value="C:cytosol"/>
    <property type="evidence" value="ECO:0007669"/>
    <property type="project" value="TreeGrafter"/>
</dbReference>
<dbReference type="PATRIC" id="fig|378806.16.peg.5599"/>
<dbReference type="PANTHER" id="PTHR22617:SF23">
    <property type="entry name" value="CHEMOTAXIS PROTEIN CHEW"/>
    <property type="match status" value="1"/>
</dbReference>
<organism evidence="3 4">
    <name type="scientific">Stigmatella aurantiaca (strain DW4/3-1)</name>
    <dbReference type="NCBI Taxonomy" id="378806"/>
    <lineage>
        <taxon>Bacteria</taxon>
        <taxon>Pseudomonadati</taxon>
        <taxon>Myxococcota</taxon>
        <taxon>Myxococcia</taxon>
        <taxon>Myxococcales</taxon>
        <taxon>Cystobacterineae</taxon>
        <taxon>Archangiaceae</taxon>
        <taxon>Stigmatella</taxon>
    </lineage>
</organism>
<evidence type="ECO:0000256" key="1">
    <source>
        <dbReference type="SAM" id="MobiDB-lite"/>
    </source>
</evidence>
<protein>
    <recommendedName>
        <fullName evidence="2">CheW-like domain-containing protein</fullName>
    </recommendedName>
</protein>
<sequence length="352" mass="37208">MPPGPLDPAVRGLHERARHGHGHRQAHRRRATRRRTGPGDAPGAGDDVHPVRAAHHHHRGCLHLRVRRPALRRGREHRGGDHRSGSLPRRPPARRARRGHGAGGAPGRGCPPGVPGAVAAPGERADGVGAQGVHRPAARHARGLRRGPAARPARDCPEAAGRSARPGAGRRGCHGSRGWTAHAGVGSARAGCGKRNRRPFRMDGQRGHGMSALHVVFKVAGGEYIIPASDVLQMESFTGATPVPGAPAHVAGLVQVRGRVVPVVDARARFGMPAAERTLDSRVVVGQLGARVVGLLVDSAREVMKLAPEQLQPPPPLVAEQSRGFVKAVAQVGSRLVMLIDFPRVIGEEKPQ</sequence>
<evidence type="ECO:0000259" key="2">
    <source>
        <dbReference type="PROSITE" id="PS50851"/>
    </source>
</evidence>
<dbReference type="Pfam" id="PF01584">
    <property type="entry name" value="CheW"/>
    <property type="match status" value="1"/>
</dbReference>
<evidence type="ECO:0000313" key="4">
    <source>
        <dbReference type="Proteomes" id="UP000032702"/>
    </source>
</evidence>